<dbReference type="RefSeq" id="WP_144833646.1">
    <property type="nucleotide sequence ID" value="NZ_JAWDIU010000002.1"/>
</dbReference>
<keyword evidence="2" id="KW-0732">Signal</keyword>
<evidence type="ECO:0000313" key="3">
    <source>
        <dbReference type="EMBL" id="MDU0326567.1"/>
    </source>
</evidence>
<sequence>MHTAARRRASRTVTIGVVAALAASLTGCGQGSNVSEDYAQICRDNSTEKRLPDDDCNNHGGSAGWYYYALGSSNRTVPAVGQTATGGTDTLPSGKTAARGISSEGASVSRGGFGGSGSDGSHGG</sequence>
<keyword evidence="4" id="KW-1185">Reference proteome</keyword>
<accession>A0ABU3RUK4</accession>
<protein>
    <submittedName>
        <fullName evidence="3">tRNA-dihydrouridine synthase</fullName>
    </submittedName>
</protein>
<organism evidence="3 4">
    <name type="scientific">Microbacterium algihabitans</name>
    <dbReference type="NCBI Taxonomy" id="3075992"/>
    <lineage>
        <taxon>Bacteria</taxon>
        <taxon>Bacillati</taxon>
        <taxon>Actinomycetota</taxon>
        <taxon>Actinomycetes</taxon>
        <taxon>Micrococcales</taxon>
        <taxon>Microbacteriaceae</taxon>
        <taxon>Microbacterium</taxon>
    </lineage>
</organism>
<evidence type="ECO:0000313" key="4">
    <source>
        <dbReference type="Proteomes" id="UP001256673"/>
    </source>
</evidence>
<gene>
    <name evidence="3" type="ORF">RWH43_07315</name>
</gene>
<feature type="signal peptide" evidence="2">
    <location>
        <begin position="1"/>
        <end position="22"/>
    </location>
</feature>
<feature type="compositionally biased region" description="Gly residues" evidence="1">
    <location>
        <begin position="111"/>
        <end position="124"/>
    </location>
</feature>
<feature type="region of interest" description="Disordered" evidence="1">
    <location>
        <begin position="83"/>
        <end position="124"/>
    </location>
</feature>
<feature type="compositionally biased region" description="Polar residues" evidence="1">
    <location>
        <begin position="83"/>
        <end position="93"/>
    </location>
</feature>
<dbReference type="Proteomes" id="UP001256673">
    <property type="component" value="Unassembled WGS sequence"/>
</dbReference>
<comment type="caution">
    <text evidence="3">The sequence shown here is derived from an EMBL/GenBank/DDBJ whole genome shotgun (WGS) entry which is preliminary data.</text>
</comment>
<name>A0ABU3RUK4_9MICO</name>
<evidence type="ECO:0000256" key="2">
    <source>
        <dbReference type="SAM" id="SignalP"/>
    </source>
</evidence>
<proteinExistence type="predicted"/>
<evidence type="ECO:0000256" key="1">
    <source>
        <dbReference type="SAM" id="MobiDB-lite"/>
    </source>
</evidence>
<feature type="chain" id="PRO_5046353986" evidence="2">
    <location>
        <begin position="23"/>
        <end position="124"/>
    </location>
</feature>
<reference evidence="3 4" key="1">
    <citation type="submission" date="2023-09" db="EMBL/GenBank/DDBJ databases">
        <title>Microbacterium fusihabitans sp. nov., Microbacterium phycihabitans sp. nov., and Microbacterium cervinum sp. nov., isolated from dried seaweeds of beach.</title>
        <authorList>
            <person name="Lee S.D."/>
        </authorList>
    </citation>
    <scope>NUCLEOTIDE SEQUENCE [LARGE SCALE GENOMIC DNA]</scope>
    <source>
        <strain evidence="3 4">KSW2-21</strain>
    </source>
</reference>
<dbReference type="PROSITE" id="PS51257">
    <property type="entry name" value="PROKAR_LIPOPROTEIN"/>
    <property type="match status" value="1"/>
</dbReference>
<dbReference type="EMBL" id="JAWDIU010000002">
    <property type="protein sequence ID" value="MDU0326567.1"/>
    <property type="molecule type" value="Genomic_DNA"/>
</dbReference>